<dbReference type="Pfam" id="PF25293">
    <property type="entry name" value="Beta-prop_EMC1_N"/>
    <property type="match status" value="1"/>
</dbReference>
<dbReference type="Pfam" id="PF07774">
    <property type="entry name" value="EMC1_C"/>
    <property type="match status" value="1"/>
</dbReference>
<dbReference type="SUPFAM" id="SSF50998">
    <property type="entry name" value="Quinoprotein alcohol dehydrogenase-like"/>
    <property type="match status" value="1"/>
</dbReference>
<protein>
    <recommendedName>
        <fullName evidence="4">ER membrane protein complex subunit 1</fullName>
    </recommendedName>
</protein>
<evidence type="ECO:0000313" key="14">
    <source>
        <dbReference type="Ensembl" id="ENSCLMP00005005171.1"/>
    </source>
</evidence>
<evidence type="ECO:0000256" key="5">
    <source>
        <dbReference type="ARBA" id="ARBA00022692"/>
    </source>
</evidence>
<evidence type="ECO:0000256" key="2">
    <source>
        <dbReference type="ARBA" id="ARBA00007904"/>
    </source>
</evidence>
<keyword evidence="5" id="KW-0812">Transmembrane</keyword>
<evidence type="ECO:0000256" key="6">
    <source>
        <dbReference type="ARBA" id="ARBA00022729"/>
    </source>
</evidence>
<dbReference type="GeneTree" id="ENSGT00390000002461"/>
<dbReference type="Proteomes" id="UP000694565">
    <property type="component" value="Unplaced"/>
</dbReference>
<dbReference type="AlphaFoldDB" id="A0A8C2WQQ3"/>
<evidence type="ECO:0000256" key="10">
    <source>
        <dbReference type="ARBA" id="ARBA00023157"/>
    </source>
</evidence>
<evidence type="ECO:0000256" key="3">
    <source>
        <dbReference type="ARBA" id="ARBA00011276"/>
    </source>
</evidence>
<keyword evidence="11" id="KW-0325">Glycoprotein</keyword>
<sequence length="1022" mass="115179">MKVEHVSNSFFLCDPSFTFIEVVYHSALQGAAPSNHYVRRKHVDFRLPPFLEEQTKATAAMAKLIWFCLKCILLCSTIEAVFEDQVGKFDWRQQYIGKVRFSHFDTHVQSSKKVLLATENNVFASINTRTGELFWRHVDMTGPEGNIDALLQHGQDAVLVVGDGRQLRSWDINIGGLNWEIVLDSGSFQSACLVGYQDTVKHVAVLKKTVISLHYLSNGHQKWIENLPESETVDFQAVYSGGNGEVYVLGVVPHSHIAIVAYSLDDGEIIKQISVEAPWLSNIQASCVVIGQGMLTCVDSAAVSLYTLDLHVQSQMTQIPLQSLGLEATPGFQPVLVSTQPNPARPPLSEFFLQLGPEHHLLLQLNSGQIVTLRDFKPAMLVSFATPGEKTVAAVMSPKNKTACSLNLFSAESGRRLLDTTLIFNLDPNGGKPEKLYVQAFLKKDDSVGYRAMVQTEDHTLTFIQQPGRVMWTREEALSDVVTMEMVDLPLTGTQAELEGEFGKKADGLLSMLLKRLSSQLILLQAWIAHLWKLFYDARKPRSLVKNDVTIENLSRDEFNLQKMMVMVTASGKLFGIDSKTGTILWRHYLDNIPSNAAFKLMVQRTTAHFPHPPQCTLLIKDKDTGLATLHVFNPIFGKKSHVTPPALLQPMLQSLMLPIMDQEYAKVLLLVDDQYKVSAFPSTKNVLQQLQEMASSIFFYLVDSNQGKLSGYRLRTDLSTELIWEIVMPTEVQRIVSVKGKRPNEHVHSQGRVMGDRSVLYKYLNPNLLAVVTESTDLHPERSFIGILLIDGVTGRIIHEAVQRKTRGPVHVVHSENWVVYEYWSTKSRRNEFSVIELYEGMELYNSTVFSSLDRPHAPQVLQQSYIFPSSISTMEATLTEKGITSRHLLIGLPSGGILSLPKMFLDPRRPEIMSEQSREENLIPYAPELLIRSEWFINYNQTVSRVRGIYTAPSGLESTCLVVAYGLDIYQTRVYPSKQFDVLKDDYDYMLISSVLFALFFATMISKRLAEVKLLNRAWR</sequence>
<evidence type="ECO:0000256" key="1">
    <source>
        <dbReference type="ARBA" id="ARBA00004115"/>
    </source>
</evidence>
<evidence type="ECO:0000259" key="13">
    <source>
        <dbReference type="Pfam" id="PF25293"/>
    </source>
</evidence>
<keyword evidence="7" id="KW-0256">Endoplasmic reticulum</keyword>
<evidence type="ECO:0000313" key="15">
    <source>
        <dbReference type="Proteomes" id="UP000694565"/>
    </source>
</evidence>
<dbReference type="InterPro" id="IPR015943">
    <property type="entry name" value="WD40/YVTN_repeat-like_dom_sf"/>
</dbReference>
<dbReference type="Gene3D" id="2.130.10.10">
    <property type="entry name" value="YVTN repeat-like/Quinoprotein amine dehydrogenase"/>
    <property type="match status" value="1"/>
</dbReference>
<comment type="subcellular location">
    <subcellularLocation>
        <location evidence="1">Endoplasmic reticulum membrane</location>
        <topology evidence="1">Single-pass type I membrane protein</topology>
    </subcellularLocation>
</comment>
<evidence type="ECO:0000256" key="7">
    <source>
        <dbReference type="ARBA" id="ARBA00022824"/>
    </source>
</evidence>
<keyword evidence="9" id="KW-0472">Membrane</keyword>
<reference evidence="14" key="2">
    <citation type="submission" date="2025-09" db="UniProtKB">
        <authorList>
            <consortium name="Ensembl"/>
        </authorList>
    </citation>
    <scope>IDENTIFICATION</scope>
</reference>
<dbReference type="InterPro" id="IPR026895">
    <property type="entry name" value="EMC1"/>
</dbReference>
<dbReference type="FunFam" id="2.130.10.10:FF:000856">
    <property type="entry name" value="ER membrane protein complex subunit 1"/>
    <property type="match status" value="1"/>
</dbReference>
<feature type="domain" description="EMC1 first beta-propeller" evidence="13">
    <location>
        <begin position="80"/>
        <end position="476"/>
    </location>
</feature>
<dbReference type="InterPro" id="IPR011047">
    <property type="entry name" value="Quinoprotein_ADH-like_sf"/>
</dbReference>
<evidence type="ECO:0000259" key="12">
    <source>
        <dbReference type="Pfam" id="PF07774"/>
    </source>
</evidence>
<dbReference type="PANTHER" id="PTHR21573">
    <property type="entry name" value="ER MEMBRANE PROTEIN COMPLEX SUBUNIT 1"/>
    <property type="match status" value="1"/>
</dbReference>
<dbReference type="GO" id="GO:0034975">
    <property type="term" value="P:protein folding in endoplasmic reticulum"/>
    <property type="evidence" value="ECO:0007669"/>
    <property type="project" value="TreeGrafter"/>
</dbReference>
<keyword evidence="8" id="KW-1133">Transmembrane helix</keyword>
<comment type="similarity">
    <text evidence="2">Belongs to the EMC1 family.</text>
</comment>
<accession>A0A8C2WQQ3</accession>
<feature type="domain" description="ER membrane protein complex subunit 1 C-terminal" evidence="12">
    <location>
        <begin position="816"/>
        <end position="1021"/>
    </location>
</feature>
<dbReference type="InterPro" id="IPR011678">
    <property type="entry name" value="EMC1_C"/>
</dbReference>
<dbReference type="InterPro" id="IPR058545">
    <property type="entry name" value="Beta-prop_EMC1_1st"/>
</dbReference>
<proteinExistence type="inferred from homology"/>
<evidence type="ECO:0000256" key="4">
    <source>
        <dbReference type="ARBA" id="ARBA00020824"/>
    </source>
</evidence>
<evidence type="ECO:0000256" key="9">
    <source>
        <dbReference type="ARBA" id="ARBA00023136"/>
    </source>
</evidence>
<evidence type="ECO:0000256" key="8">
    <source>
        <dbReference type="ARBA" id="ARBA00022989"/>
    </source>
</evidence>
<keyword evidence="15" id="KW-1185">Reference proteome</keyword>
<dbReference type="GO" id="GO:0072546">
    <property type="term" value="C:EMC complex"/>
    <property type="evidence" value="ECO:0007669"/>
    <property type="project" value="InterPro"/>
</dbReference>
<reference evidence="14" key="1">
    <citation type="submission" date="2025-08" db="UniProtKB">
        <authorList>
            <consortium name="Ensembl"/>
        </authorList>
    </citation>
    <scope>IDENTIFICATION</scope>
</reference>
<name>A0A8C2WQQ3_CYCLU</name>
<evidence type="ECO:0000256" key="11">
    <source>
        <dbReference type="ARBA" id="ARBA00023180"/>
    </source>
</evidence>
<organism evidence="14 15">
    <name type="scientific">Cyclopterus lumpus</name>
    <name type="common">Lumpsucker</name>
    <dbReference type="NCBI Taxonomy" id="8103"/>
    <lineage>
        <taxon>Eukaryota</taxon>
        <taxon>Metazoa</taxon>
        <taxon>Chordata</taxon>
        <taxon>Craniata</taxon>
        <taxon>Vertebrata</taxon>
        <taxon>Euteleostomi</taxon>
        <taxon>Actinopterygii</taxon>
        <taxon>Neopterygii</taxon>
        <taxon>Teleostei</taxon>
        <taxon>Neoteleostei</taxon>
        <taxon>Acanthomorphata</taxon>
        <taxon>Eupercaria</taxon>
        <taxon>Perciformes</taxon>
        <taxon>Cottioidei</taxon>
        <taxon>Cottales</taxon>
        <taxon>Cyclopteridae</taxon>
        <taxon>Cyclopterus</taxon>
    </lineage>
</organism>
<comment type="subunit">
    <text evidence="3">Component of the ER membrane protein complex (EMC).</text>
</comment>
<dbReference type="PANTHER" id="PTHR21573:SF0">
    <property type="entry name" value="ER MEMBRANE PROTEIN COMPLEX SUBUNIT 1"/>
    <property type="match status" value="1"/>
</dbReference>
<keyword evidence="10" id="KW-1015">Disulfide bond</keyword>
<keyword evidence="6" id="KW-0732">Signal</keyword>
<dbReference type="Ensembl" id="ENSCLMT00005005529.1">
    <property type="protein sequence ID" value="ENSCLMP00005005171.1"/>
    <property type="gene ID" value="ENSCLMG00005002269.1"/>
</dbReference>